<dbReference type="Pfam" id="PF00440">
    <property type="entry name" value="TetR_N"/>
    <property type="match status" value="1"/>
</dbReference>
<dbReference type="Gene3D" id="1.10.357.10">
    <property type="entry name" value="Tetracycline Repressor, domain 2"/>
    <property type="match status" value="1"/>
</dbReference>
<dbReference type="InterPro" id="IPR004111">
    <property type="entry name" value="Repressor_TetR_C"/>
</dbReference>
<feature type="DNA-binding region" description="H-T-H motif" evidence="4">
    <location>
        <begin position="55"/>
        <end position="74"/>
    </location>
</feature>
<name>A0ABT6ZN28_9ACTN</name>
<organism evidence="6 7">
    <name type="scientific">Streptomyces iconiensis</name>
    <dbReference type="NCBI Taxonomy" id="1384038"/>
    <lineage>
        <taxon>Bacteria</taxon>
        <taxon>Bacillati</taxon>
        <taxon>Actinomycetota</taxon>
        <taxon>Actinomycetes</taxon>
        <taxon>Kitasatosporales</taxon>
        <taxon>Streptomycetaceae</taxon>
        <taxon>Streptomyces</taxon>
    </lineage>
</organism>
<evidence type="ECO:0000259" key="5">
    <source>
        <dbReference type="PROSITE" id="PS50977"/>
    </source>
</evidence>
<evidence type="ECO:0000313" key="6">
    <source>
        <dbReference type="EMBL" id="MDJ1130462.1"/>
    </source>
</evidence>
<dbReference type="Proteomes" id="UP001214441">
    <property type="component" value="Unassembled WGS sequence"/>
</dbReference>
<dbReference type="InterPro" id="IPR001647">
    <property type="entry name" value="HTH_TetR"/>
</dbReference>
<evidence type="ECO:0000256" key="1">
    <source>
        <dbReference type="ARBA" id="ARBA00023015"/>
    </source>
</evidence>
<dbReference type="InterPro" id="IPR036271">
    <property type="entry name" value="Tet_transcr_reg_TetR-rel_C_sf"/>
</dbReference>
<dbReference type="SUPFAM" id="SSF46689">
    <property type="entry name" value="Homeodomain-like"/>
    <property type="match status" value="1"/>
</dbReference>
<sequence length="253" mass="27773">MAKEEQAGTGLPPGVEIAWGLRERPGKGPARGLDVERIVAAAIAIADKEGLAAVSMSRVASDVGVSTMALYRYVARKDDLLMLMEDAAAGTPVPGPPPEDGWRAGIAHWARAYHDVLRRHLWIVRIPISTPPLSPHGVEWMEQALSYLRGTTLHSGERLATLMMLSGYVRSHVALLADIEEATRAANNSWEDVERHYWTLLAQFTDPHRFPAITEMLHSGELEELEGEAGANDDSDFEYGLTVMLNGIQSRTQ</sequence>
<comment type="caution">
    <text evidence="6">The sequence shown here is derived from an EMBL/GenBank/DDBJ whole genome shotgun (WGS) entry which is preliminary data.</text>
</comment>
<evidence type="ECO:0000256" key="2">
    <source>
        <dbReference type="ARBA" id="ARBA00023125"/>
    </source>
</evidence>
<dbReference type="Gene3D" id="1.10.10.60">
    <property type="entry name" value="Homeodomain-like"/>
    <property type="match status" value="1"/>
</dbReference>
<keyword evidence="3" id="KW-0804">Transcription</keyword>
<keyword evidence="2 4" id="KW-0238">DNA-binding</keyword>
<keyword evidence="1" id="KW-0805">Transcription regulation</keyword>
<protein>
    <submittedName>
        <fullName evidence="6">TetR/AcrR family transcriptional regulator C-terminal domain-containing protein</fullName>
    </submittedName>
</protein>
<dbReference type="Pfam" id="PF02909">
    <property type="entry name" value="TetR_C_1"/>
    <property type="match status" value="1"/>
</dbReference>
<evidence type="ECO:0000256" key="4">
    <source>
        <dbReference type="PROSITE-ProRule" id="PRU00335"/>
    </source>
</evidence>
<proteinExistence type="predicted"/>
<reference evidence="6 7" key="1">
    <citation type="submission" date="2023-05" db="EMBL/GenBank/DDBJ databases">
        <title>Streptantibioticus silvisoli sp. nov., acidotolerant actinomycetes 1 from pine litter.</title>
        <authorList>
            <person name="Swiecimska M."/>
            <person name="Golinska P."/>
            <person name="Sangal V."/>
            <person name="Wachnowicz B."/>
            <person name="Goodfellow M."/>
        </authorList>
    </citation>
    <scope>NUCLEOTIDE SEQUENCE [LARGE SCALE GENOMIC DNA]</scope>
    <source>
        <strain evidence="6 7">DSM 42109</strain>
    </source>
</reference>
<feature type="domain" description="HTH tetR-type" evidence="5">
    <location>
        <begin position="32"/>
        <end position="92"/>
    </location>
</feature>
<dbReference type="PROSITE" id="PS50977">
    <property type="entry name" value="HTH_TETR_2"/>
    <property type="match status" value="1"/>
</dbReference>
<dbReference type="PANTHER" id="PTHR30055:SF151">
    <property type="entry name" value="TRANSCRIPTIONAL REGULATORY PROTEIN"/>
    <property type="match status" value="1"/>
</dbReference>
<gene>
    <name evidence="6" type="ORF">NMN56_000550</name>
</gene>
<dbReference type="PANTHER" id="PTHR30055">
    <property type="entry name" value="HTH-TYPE TRANSCRIPTIONAL REGULATOR RUTR"/>
    <property type="match status" value="1"/>
</dbReference>
<keyword evidence="7" id="KW-1185">Reference proteome</keyword>
<evidence type="ECO:0000256" key="3">
    <source>
        <dbReference type="ARBA" id="ARBA00023163"/>
    </source>
</evidence>
<dbReference type="RefSeq" id="WP_274039858.1">
    <property type="nucleotide sequence ID" value="NZ_JANCPR020000001.1"/>
</dbReference>
<accession>A0ABT6ZN28</accession>
<dbReference type="EMBL" id="JANCPR020000001">
    <property type="protein sequence ID" value="MDJ1130462.1"/>
    <property type="molecule type" value="Genomic_DNA"/>
</dbReference>
<dbReference type="InterPro" id="IPR050109">
    <property type="entry name" value="HTH-type_TetR-like_transc_reg"/>
</dbReference>
<dbReference type="InterPro" id="IPR009057">
    <property type="entry name" value="Homeodomain-like_sf"/>
</dbReference>
<evidence type="ECO:0000313" key="7">
    <source>
        <dbReference type="Proteomes" id="UP001214441"/>
    </source>
</evidence>
<dbReference type="SUPFAM" id="SSF48498">
    <property type="entry name" value="Tetracyclin repressor-like, C-terminal domain"/>
    <property type="match status" value="1"/>
</dbReference>